<dbReference type="SUPFAM" id="SSF52540">
    <property type="entry name" value="P-loop containing nucleoside triphosphate hydrolases"/>
    <property type="match status" value="1"/>
</dbReference>
<dbReference type="PANTHER" id="PTHR42990:SF1">
    <property type="entry name" value="AAA+ ATPASE DOMAIN-CONTAINING PROTEIN"/>
    <property type="match status" value="1"/>
</dbReference>
<dbReference type="SMART" id="SM00382">
    <property type="entry name" value="AAA"/>
    <property type="match status" value="1"/>
</dbReference>
<dbReference type="RefSeq" id="WP_185691935.1">
    <property type="nucleotide sequence ID" value="NZ_JACHVA010000047.1"/>
</dbReference>
<proteinExistence type="predicted"/>
<comment type="caution">
    <text evidence="2">The sequence shown here is derived from an EMBL/GenBank/DDBJ whole genome shotgun (WGS) entry which is preliminary data.</text>
</comment>
<dbReference type="InterPro" id="IPR027417">
    <property type="entry name" value="P-loop_NTPase"/>
</dbReference>
<dbReference type="AlphaFoldDB" id="A0A7X1AWC9"/>
<organism evidence="2 3">
    <name type="scientific">Puniceicoccus vermicola</name>
    <dbReference type="NCBI Taxonomy" id="388746"/>
    <lineage>
        <taxon>Bacteria</taxon>
        <taxon>Pseudomonadati</taxon>
        <taxon>Verrucomicrobiota</taxon>
        <taxon>Opitutia</taxon>
        <taxon>Puniceicoccales</taxon>
        <taxon>Puniceicoccaceae</taxon>
        <taxon>Puniceicoccus</taxon>
    </lineage>
</organism>
<keyword evidence="3" id="KW-1185">Reference proteome</keyword>
<sequence>MLISSILELDRRAKELGRRRGLRRALFASLSVDDGRHFNGIVGPRGAGKTILLQQLAASTDDSIYISLDTLPRDVDLYALVRELAEGYQYRRFFLDEIHFADKGLGALKQIYDFLDVRIYFTSSVALRIRESVYDLARRVKLHALDYFSYREYLEFKHGEVLPRLEWNALLEGAVAPEYLRAGDRFGSYLAGGLIPFALEEPDPFPLLEATLEAIIAKDIPNSLRLRVDELETLRRMIAFVGRSDVDGINYSSLSSNLGITKYKAEQYAAAFENAFILQRIFPAGTNVLKEPKVLLMPPIRRLYRPLEEVRGGLREDFFALAMRQAGRELNYLKSTRGAKTPDFLLQLDGQNWVFEIGGKGKGRSQFKGVRADRKIVMADGGGFATDRMPLHLVGFLA</sequence>
<evidence type="ECO:0000313" key="3">
    <source>
        <dbReference type="Proteomes" id="UP000525652"/>
    </source>
</evidence>
<evidence type="ECO:0000259" key="1">
    <source>
        <dbReference type="SMART" id="SM00382"/>
    </source>
</evidence>
<dbReference type="EMBL" id="JACHVA010000047">
    <property type="protein sequence ID" value="MBC2601210.1"/>
    <property type="molecule type" value="Genomic_DNA"/>
</dbReference>
<dbReference type="PANTHER" id="PTHR42990">
    <property type="entry name" value="ATPASE"/>
    <property type="match status" value="1"/>
</dbReference>
<accession>A0A7X1AWC9</accession>
<evidence type="ECO:0000313" key="2">
    <source>
        <dbReference type="EMBL" id="MBC2601210.1"/>
    </source>
</evidence>
<gene>
    <name evidence="2" type="ORF">H5P30_05415</name>
</gene>
<feature type="domain" description="AAA+ ATPase" evidence="1">
    <location>
        <begin position="35"/>
        <end position="146"/>
    </location>
</feature>
<keyword evidence="2" id="KW-0547">Nucleotide-binding</keyword>
<name>A0A7X1AWC9_9BACT</name>
<dbReference type="Proteomes" id="UP000525652">
    <property type="component" value="Unassembled WGS sequence"/>
</dbReference>
<protein>
    <submittedName>
        <fullName evidence="2">ATP-binding protein</fullName>
    </submittedName>
</protein>
<dbReference type="GO" id="GO:0005524">
    <property type="term" value="F:ATP binding"/>
    <property type="evidence" value="ECO:0007669"/>
    <property type="project" value="UniProtKB-KW"/>
</dbReference>
<reference evidence="2 3" key="1">
    <citation type="submission" date="2020-07" db="EMBL/GenBank/DDBJ databases">
        <authorList>
            <person name="Feng X."/>
        </authorList>
    </citation>
    <scope>NUCLEOTIDE SEQUENCE [LARGE SCALE GENOMIC DNA]</scope>
    <source>
        <strain evidence="2 3">JCM14086</strain>
    </source>
</reference>
<dbReference type="InterPro" id="IPR041682">
    <property type="entry name" value="AAA_14"/>
</dbReference>
<dbReference type="InterPro" id="IPR003593">
    <property type="entry name" value="AAA+_ATPase"/>
</dbReference>
<dbReference type="Pfam" id="PF13173">
    <property type="entry name" value="AAA_14"/>
    <property type="match status" value="1"/>
</dbReference>
<keyword evidence="2" id="KW-0067">ATP-binding</keyword>